<dbReference type="AlphaFoldDB" id="A0A6A6TX78"/>
<dbReference type="Proteomes" id="UP000799302">
    <property type="component" value="Unassembled WGS sequence"/>
</dbReference>
<name>A0A6A6TX78_9PEZI</name>
<dbReference type="EMBL" id="MU004245">
    <property type="protein sequence ID" value="KAF2663573.1"/>
    <property type="molecule type" value="Genomic_DNA"/>
</dbReference>
<evidence type="ECO:0000313" key="2">
    <source>
        <dbReference type="Proteomes" id="UP000799302"/>
    </source>
</evidence>
<evidence type="ECO:0000313" key="1">
    <source>
        <dbReference type="EMBL" id="KAF2663573.1"/>
    </source>
</evidence>
<reference evidence="1" key="1">
    <citation type="journal article" date="2020" name="Stud. Mycol.">
        <title>101 Dothideomycetes genomes: a test case for predicting lifestyles and emergence of pathogens.</title>
        <authorList>
            <person name="Haridas S."/>
            <person name="Albert R."/>
            <person name="Binder M."/>
            <person name="Bloem J."/>
            <person name="Labutti K."/>
            <person name="Salamov A."/>
            <person name="Andreopoulos B."/>
            <person name="Baker S."/>
            <person name="Barry K."/>
            <person name="Bills G."/>
            <person name="Bluhm B."/>
            <person name="Cannon C."/>
            <person name="Castanera R."/>
            <person name="Culley D."/>
            <person name="Daum C."/>
            <person name="Ezra D."/>
            <person name="Gonzalez J."/>
            <person name="Henrissat B."/>
            <person name="Kuo A."/>
            <person name="Liang C."/>
            <person name="Lipzen A."/>
            <person name="Lutzoni F."/>
            <person name="Magnuson J."/>
            <person name="Mondo S."/>
            <person name="Nolan M."/>
            <person name="Ohm R."/>
            <person name="Pangilinan J."/>
            <person name="Park H.-J."/>
            <person name="Ramirez L."/>
            <person name="Alfaro M."/>
            <person name="Sun H."/>
            <person name="Tritt A."/>
            <person name="Yoshinaga Y."/>
            <person name="Zwiers L.-H."/>
            <person name="Turgeon B."/>
            <person name="Goodwin S."/>
            <person name="Spatafora J."/>
            <person name="Crous P."/>
            <person name="Grigoriev I."/>
        </authorList>
    </citation>
    <scope>NUCLEOTIDE SEQUENCE</scope>
    <source>
        <strain evidence="1">CBS 115976</strain>
    </source>
</reference>
<sequence length="160" mass="17724">MPREQGSIYLKSRALLSQVQLSHAKAILLIQAALLLDVYEYTHGRPDDAFITITTVVRMVYAAGIPVGVYRRMETSQSVEPPTNTALLLEAGEASNTWWAINGAHAISDNSITFSEVSVPDQPLLTVFPDGNVRLPTEQQLLDQLDVLTQNLYRIFLCPV</sequence>
<proteinExistence type="predicted"/>
<organism evidence="1 2">
    <name type="scientific">Microthyrium microscopicum</name>
    <dbReference type="NCBI Taxonomy" id="703497"/>
    <lineage>
        <taxon>Eukaryota</taxon>
        <taxon>Fungi</taxon>
        <taxon>Dikarya</taxon>
        <taxon>Ascomycota</taxon>
        <taxon>Pezizomycotina</taxon>
        <taxon>Dothideomycetes</taxon>
        <taxon>Dothideomycetes incertae sedis</taxon>
        <taxon>Microthyriales</taxon>
        <taxon>Microthyriaceae</taxon>
        <taxon>Microthyrium</taxon>
    </lineage>
</organism>
<evidence type="ECO:0008006" key="3">
    <source>
        <dbReference type="Google" id="ProtNLM"/>
    </source>
</evidence>
<accession>A0A6A6TX78</accession>
<protein>
    <recommendedName>
        <fullName evidence="3">Transcription factor domain-containing protein</fullName>
    </recommendedName>
</protein>
<dbReference type="OrthoDB" id="3862662at2759"/>
<gene>
    <name evidence="1" type="ORF">BT63DRAFT_461300</name>
</gene>
<keyword evidence="2" id="KW-1185">Reference proteome</keyword>